<comment type="similarity">
    <text evidence="2">Belongs to the SusD family.</text>
</comment>
<dbReference type="Gene3D" id="1.25.40.390">
    <property type="match status" value="1"/>
</dbReference>
<evidence type="ECO:0000313" key="11">
    <source>
        <dbReference type="Proteomes" id="UP000295807"/>
    </source>
</evidence>
<keyword evidence="11" id="KW-1185">Reference proteome</keyword>
<feature type="domain" description="RagB/SusD" evidence="8">
    <location>
        <begin position="386"/>
        <end position="599"/>
    </location>
</feature>
<dbReference type="AlphaFoldDB" id="A0A4R3KWR0"/>
<feature type="region of interest" description="Disordered" evidence="6">
    <location>
        <begin position="596"/>
        <end position="619"/>
    </location>
</feature>
<evidence type="ECO:0000259" key="9">
    <source>
        <dbReference type="Pfam" id="PF14322"/>
    </source>
</evidence>
<evidence type="ECO:0000256" key="3">
    <source>
        <dbReference type="ARBA" id="ARBA00022729"/>
    </source>
</evidence>
<dbReference type="InterPro" id="IPR012944">
    <property type="entry name" value="SusD_RagB_dom"/>
</dbReference>
<dbReference type="GO" id="GO:0009279">
    <property type="term" value="C:cell outer membrane"/>
    <property type="evidence" value="ECO:0007669"/>
    <property type="project" value="UniProtKB-SubCell"/>
</dbReference>
<evidence type="ECO:0000256" key="4">
    <source>
        <dbReference type="ARBA" id="ARBA00023136"/>
    </source>
</evidence>
<dbReference type="Pfam" id="PF14322">
    <property type="entry name" value="SusD-like_3"/>
    <property type="match status" value="1"/>
</dbReference>
<dbReference type="InterPro" id="IPR033985">
    <property type="entry name" value="SusD-like_N"/>
</dbReference>
<feature type="domain" description="SusD-like N-terminal" evidence="9">
    <location>
        <begin position="69"/>
        <end position="230"/>
    </location>
</feature>
<dbReference type="SUPFAM" id="SSF48452">
    <property type="entry name" value="TPR-like"/>
    <property type="match status" value="1"/>
</dbReference>
<gene>
    <name evidence="10" type="ORF">EDD80_10128</name>
</gene>
<dbReference type="PROSITE" id="PS51257">
    <property type="entry name" value="PROKAR_LIPOPROTEIN"/>
    <property type="match status" value="1"/>
</dbReference>
<evidence type="ECO:0000256" key="7">
    <source>
        <dbReference type="SAM" id="SignalP"/>
    </source>
</evidence>
<reference evidence="10 11" key="1">
    <citation type="submission" date="2019-03" db="EMBL/GenBank/DDBJ databases">
        <title>Genomic Encyclopedia of Type Strains, Phase IV (KMG-IV): sequencing the most valuable type-strain genomes for metagenomic binning, comparative biology and taxonomic classification.</title>
        <authorList>
            <person name="Goeker M."/>
        </authorList>
    </citation>
    <scope>NUCLEOTIDE SEQUENCE [LARGE SCALE GENOMIC DNA]</scope>
    <source>
        <strain evidence="10 11">DSM 21100</strain>
    </source>
</reference>
<dbReference type="RefSeq" id="WP_132127316.1">
    <property type="nucleotide sequence ID" value="NZ_CP042432.1"/>
</dbReference>
<feature type="signal peptide" evidence="7">
    <location>
        <begin position="1"/>
        <end position="27"/>
    </location>
</feature>
<name>A0A4R3KWR0_9SPHI</name>
<dbReference type="Proteomes" id="UP000295807">
    <property type="component" value="Unassembled WGS sequence"/>
</dbReference>
<evidence type="ECO:0000259" key="8">
    <source>
        <dbReference type="Pfam" id="PF07980"/>
    </source>
</evidence>
<evidence type="ECO:0000256" key="2">
    <source>
        <dbReference type="ARBA" id="ARBA00006275"/>
    </source>
</evidence>
<keyword evidence="4" id="KW-0472">Membrane</keyword>
<organism evidence="10 11">
    <name type="scientific">Anseongella ginsenosidimutans</name>
    <dbReference type="NCBI Taxonomy" id="496056"/>
    <lineage>
        <taxon>Bacteria</taxon>
        <taxon>Pseudomonadati</taxon>
        <taxon>Bacteroidota</taxon>
        <taxon>Sphingobacteriia</taxon>
        <taxon>Sphingobacteriales</taxon>
        <taxon>Sphingobacteriaceae</taxon>
        <taxon>Anseongella</taxon>
    </lineage>
</organism>
<sequence>MKTNYKKPAVIAVASLALLLGGTTGCSDEWLDTKELSFYTPENTFNTPEGLMATLIACERNMRYEWYGDGSPIITENIFSEIAVEGTTDKSGPAQDLNLQITPDAQLNHTDYNRIGWYWYEGFKGIKYANTAISNIDLPEWESEEQKNAVLGAAYFHRAYRYYRLTQQFGDVPLILEEITKPKLDFYSTKREVILQQMKTDLEFAEEWVPAIVDKGAVSKGAVSHLLTKVNLALGLFDDAIASASRVIDGGTHALMTERFGVDAGDPSKNIIWDLHRPANKSLAINKEALMLVIDRLDMDGNMDGGIQIMRQSIPYWGSNINTPTGNKGTSDKAGEPIPQVEQYGRGIGRSRGTWYATNMIWGDPNDLRHAPGNWMDMEDLVYNNPGIAPGTQTPDPYYGKPLQLRNDAGALLTIDTIRCWYSWPHYKVYIPDPERAQPAGGHTDWYVFRLAETYLLRAEAYFWKDQLALAAADINAVRTRAGAAAITAADVNIAAILDERARELYWEEPRKTELTRIAYIFAMTGKTAYNGKSYNMESFSDNNFWYDRIMEKTEFYNQGVKTRHGDEYTMSAFHVLWPIPADAINTNTQGQINQNKGYAGYENNVPPLTEIPPAEEEE</sequence>
<dbReference type="OrthoDB" id="5694214at2"/>
<evidence type="ECO:0000256" key="5">
    <source>
        <dbReference type="ARBA" id="ARBA00023237"/>
    </source>
</evidence>
<comment type="subcellular location">
    <subcellularLocation>
        <location evidence="1">Cell outer membrane</location>
    </subcellularLocation>
</comment>
<protein>
    <submittedName>
        <fullName evidence="10">Putative outer membrane starch-binding protein</fullName>
    </submittedName>
</protein>
<dbReference type="EMBL" id="SMAD01000001">
    <property type="protein sequence ID" value="TCS89831.1"/>
    <property type="molecule type" value="Genomic_DNA"/>
</dbReference>
<evidence type="ECO:0000313" key="10">
    <source>
        <dbReference type="EMBL" id="TCS89831.1"/>
    </source>
</evidence>
<keyword evidence="5" id="KW-0998">Cell outer membrane</keyword>
<keyword evidence="3 7" id="KW-0732">Signal</keyword>
<feature type="chain" id="PRO_5020935242" evidence="7">
    <location>
        <begin position="28"/>
        <end position="619"/>
    </location>
</feature>
<dbReference type="InterPro" id="IPR011990">
    <property type="entry name" value="TPR-like_helical_dom_sf"/>
</dbReference>
<accession>A0A4R3KWR0</accession>
<evidence type="ECO:0000256" key="6">
    <source>
        <dbReference type="SAM" id="MobiDB-lite"/>
    </source>
</evidence>
<evidence type="ECO:0000256" key="1">
    <source>
        <dbReference type="ARBA" id="ARBA00004442"/>
    </source>
</evidence>
<dbReference type="Pfam" id="PF07980">
    <property type="entry name" value="SusD_RagB"/>
    <property type="match status" value="1"/>
</dbReference>
<comment type="caution">
    <text evidence="10">The sequence shown here is derived from an EMBL/GenBank/DDBJ whole genome shotgun (WGS) entry which is preliminary data.</text>
</comment>
<proteinExistence type="inferred from homology"/>